<dbReference type="Proteomes" id="UP000430692">
    <property type="component" value="Unassembled WGS sequence"/>
</dbReference>
<dbReference type="InterPro" id="IPR025296">
    <property type="entry name" value="DUF4158"/>
</dbReference>
<accession>A0A6I4VRP0</accession>
<evidence type="ECO:0000313" key="3">
    <source>
        <dbReference type="Proteomes" id="UP000430692"/>
    </source>
</evidence>
<dbReference type="AlphaFoldDB" id="A0A6I4VRP0"/>
<proteinExistence type="predicted"/>
<evidence type="ECO:0000259" key="1">
    <source>
        <dbReference type="Pfam" id="PF13700"/>
    </source>
</evidence>
<protein>
    <submittedName>
        <fullName evidence="2">DUF4158 domain-containing protein</fullName>
    </submittedName>
</protein>
<sequence>MIEKKLGCKKELEEHFTILHSERHLIMGKKTNANRLGFAVLLKYFQQEARFPNQKQDIPPVVVQHIADQVNALIGDFFDGYSWGWKRKKLHRSSEDHS</sequence>
<gene>
    <name evidence="2" type="ORF">GSM42_02065</name>
</gene>
<evidence type="ECO:0000313" key="2">
    <source>
        <dbReference type="EMBL" id="MXQ52556.1"/>
    </source>
</evidence>
<organism evidence="2 3">
    <name type="scientific">Shimazuella alba</name>
    <dbReference type="NCBI Taxonomy" id="2690964"/>
    <lineage>
        <taxon>Bacteria</taxon>
        <taxon>Bacillati</taxon>
        <taxon>Bacillota</taxon>
        <taxon>Bacilli</taxon>
        <taxon>Bacillales</taxon>
        <taxon>Thermoactinomycetaceae</taxon>
        <taxon>Shimazuella</taxon>
    </lineage>
</organism>
<name>A0A6I4VRP0_9BACL</name>
<dbReference type="Pfam" id="PF13700">
    <property type="entry name" value="DUF4158"/>
    <property type="match status" value="1"/>
</dbReference>
<dbReference type="EMBL" id="WUUL01000001">
    <property type="protein sequence ID" value="MXQ52556.1"/>
    <property type="molecule type" value="Genomic_DNA"/>
</dbReference>
<keyword evidence="3" id="KW-1185">Reference proteome</keyword>
<feature type="domain" description="DUF4158" evidence="1">
    <location>
        <begin position="9"/>
        <end position="82"/>
    </location>
</feature>
<reference evidence="2 3" key="1">
    <citation type="submission" date="2019-12" db="EMBL/GenBank/DDBJ databases">
        <title>Whole-genome analyses of novel actinobacteria.</title>
        <authorList>
            <person name="Sahin N."/>
            <person name="Saygin H."/>
        </authorList>
    </citation>
    <scope>NUCLEOTIDE SEQUENCE [LARGE SCALE GENOMIC DNA]</scope>
    <source>
        <strain evidence="2 3">KC615</strain>
    </source>
</reference>
<comment type="caution">
    <text evidence="2">The sequence shown here is derived from an EMBL/GenBank/DDBJ whole genome shotgun (WGS) entry which is preliminary data.</text>
</comment>